<dbReference type="OrthoDB" id="1741719at2759"/>
<dbReference type="PANTHER" id="PTHR13831">
    <property type="entry name" value="MEMBER OF THE HIR1 FAMILY OF WD-REPEAT PROTEINS"/>
    <property type="match status" value="1"/>
</dbReference>
<dbReference type="SMART" id="SM00249">
    <property type="entry name" value="PHD"/>
    <property type="match status" value="2"/>
</dbReference>
<feature type="region of interest" description="Disordered" evidence="12">
    <location>
        <begin position="588"/>
        <end position="716"/>
    </location>
</feature>
<dbReference type="Pfam" id="PF24105">
    <property type="entry name" value="Beta-prop_CAF1B_HIR1"/>
    <property type="match status" value="1"/>
</dbReference>
<feature type="compositionally biased region" description="Polar residues" evidence="12">
    <location>
        <begin position="696"/>
        <end position="716"/>
    </location>
</feature>
<keyword evidence="6" id="KW-0863">Zinc-finger</keyword>
<dbReference type="InterPro" id="IPR015943">
    <property type="entry name" value="WD40/YVTN_repeat-like_dom_sf"/>
</dbReference>
<dbReference type="InterPro" id="IPR031120">
    <property type="entry name" value="HIR1-like"/>
</dbReference>
<keyword evidence="9" id="KW-0805">Transcription regulation</keyword>
<evidence type="ECO:0000313" key="13">
    <source>
        <dbReference type="EMBL" id="KPM11165.1"/>
    </source>
</evidence>
<comment type="similarity">
    <text evidence="2">Belongs to the WD repeat HIR1 family.</text>
</comment>
<evidence type="ECO:0000256" key="3">
    <source>
        <dbReference type="ARBA" id="ARBA00022574"/>
    </source>
</evidence>
<reference evidence="13 14" key="1">
    <citation type="journal article" date="2015" name="Parasit. Vectors">
        <title>Draft genome of the scabies mite.</title>
        <authorList>
            <person name="Rider S.D.Jr."/>
            <person name="Morgan M.S."/>
            <person name="Arlian L.G."/>
        </authorList>
    </citation>
    <scope>NUCLEOTIDE SEQUENCE [LARGE SCALE GENOMIC DNA]</scope>
    <source>
        <strain evidence="13">Arlian Lab</strain>
    </source>
</reference>
<evidence type="ECO:0000313" key="14">
    <source>
        <dbReference type="Proteomes" id="UP000616769"/>
    </source>
</evidence>
<dbReference type="SMART" id="SM00320">
    <property type="entry name" value="WD40"/>
    <property type="match status" value="7"/>
</dbReference>
<dbReference type="GO" id="GO:0008270">
    <property type="term" value="F:zinc ion binding"/>
    <property type="evidence" value="ECO:0007669"/>
    <property type="project" value="UniProtKB-KW"/>
</dbReference>
<feature type="compositionally biased region" description="Polar residues" evidence="12">
    <location>
        <begin position="434"/>
        <end position="457"/>
    </location>
</feature>
<dbReference type="Proteomes" id="UP000616769">
    <property type="component" value="Unassembled WGS sequence"/>
</dbReference>
<feature type="region of interest" description="Disordered" evidence="12">
    <location>
        <begin position="431"/>
        <end position="546"/>
    </location>
</feature>
<dbReference type="Pfam" id="PF00628">
    <property type="entry name" value="PHD"/>
    <property type="match status" value="1"/>
</dbReference>
<dbReference type="InterPro" id="IPR011011">
    <property type="entry name" value="Znf_FYVE_PHD"/>
</dbReference>
<dbReference type="GO" id="GO:0000785">
    <property type="term" value="C:chromatin"/>
    <property type="evidence" value="ECO:0007669"/>
    <property type="project" value="TreeGrafter"/>
</dbReference>
<keyword evidence="10" id="KW-0804">Transcription</keyword>
<evidence type="ECO:0000256" key="4">
    <source>
        <dbReference type="ARBA" id="ARBA00022723"/>
    </source>
</evidence>
<proteinExistence type="inferred from homology"/>
<dbReference type="InterPro" id="IPR001965">
    <property type="entry name" value="Znf_PHD"/>
</dbReference>
<dbReference type="InterPro" id="IPR001680">
    <property type="entry name" value="WD40_rpt"/>
</dbReference>
<dbReference type="GO" id="GO:0006338">
    <property type="term" value="P:chromatin remodeling"/>
    <property type="evidence" value="ECO:0007669"/>
    <property type="project" value="InterPro"/>
</dbReference>
<keyword evidence="7" id="KW-0862">Zinc</keyword>
<dbReference type="EMBL" id="JXLN01016609">
    <property type="protein sequence ID" value="KPM11165.1"/>
    <property type="molecule type" value="Genomic_DNA"/>
</dbReference>
<dbReference type="PROSITE" id="PS50082">
    <property type="entry name" value="WD_REPEATS_2"/>
    <property type="match status" value="3"/>
</dbReference>
<dbReference type="AlphaFoldDB" id="A0A132AKR4"/>
<organism evidence="13 14">
    <name type="scientific">Sarcoptes scabiei</name>
    <name type="common">Itch mite</name>
    <name type="synonym">Acarus scabiei</name>
    <dbReference type="NCBI Taxonomy" id="52283"/>
    <lineage>
        <taxon>Eukaryota</taxon>
        <taxon>Metazoa</taxon>
        <taxon>Ecdysozoa</taxon>
        <taxon>Arthropoda</taxon>
        <taxon>Chelicerata</taxon>
        <taxon>Arachnida</taxon>
        <taxon>Acari</taxon>
        <taxon>Acariformes</taxon>
        <taxon>Sarcoptiformes</taxon>
        <taxon>Astigmata</taxon>
        <taxon>Psoroptidia</taxon>
        <taxon>Sarcoptoidea</taxon>
        <taxon>Sarcoptidae</taxon>
        <taxon>Sarcoptinae</taxon>
        <taxon>Sarcoptes</taxon>
    </lineage>
</organism>
<feature type="compositionally biased region" description="Polar residues" evidence="12">
    <location>
        <begin position="616"/>
        <end position="637"/>
    </location>
</feature>
<feature type="non-terminal residue" evidence="13">
    <location>
        <position position="1"/>
    </location>
</feature>
<accession>A0A132AKR4</accession>
<dbReference type="SUPFAM" id="SSF57903">
    <property type="entry name" value="FYVE/PHD zinc finger"/>
    <property type="match status" value="2"/>
</dbReference>
<dbReference type="PANTHER" id="PTHR13831:SF0">
    <property type="entry name" value="PROTEIN HIRA"/>
    <property type="match status" value="1"/>
</dbReference>
<dbReference type="SUPFAM" id="SSF50978">
    <property type="entry name" value="WD40 repeat-like"/>
    <property type="match status" value="2"/>
</dbReference>
<feature type="compositionally biased region" description="Low complexity" evidence="12">
    <location>
        <begin position="464"/>
        <end position="475"/>
    </location>
</feature>
<dbReference type="InterPro" id="IPR036322">
    <property type="entry name" value="WD40_repeat_dom_sf"/>
</dbReference>
<evidence type="ECO:0000256" key="1">
    <source>
        <dbReference type="ARBA" id="ARBA00004123"/>
    </source>
</evidence>
<feature type="compositionally biased region" description="Polar residues" evidence="12">
    <location>
        <begin position="1043"/>
        <end position="1060"/>
    </location>
</feature>
<keyword evidence="8" id="KW-0156">Chromatin regulator</keyword>
<dbReference type="GO" id="GO:0005634">
    <property type="term" value="C:nucleus"/>
    <property type="evidence" value="ECO:0007669"/>
    <property type="project" value="UniProtKB-SubCell"/>
</dbReference>
<evidence type="ECO:0000256" key="10">
    <source>
        <dbReference type="ARBA" id="ARBA00023163"/>
    </source>
</evidence>
<sequence>VPLSIFSIDIHPDGTRFVTGGQGNDCGRVTIWNFKAVISPEVENDENQPKLLCQIDSHLQCVNSVRWSHSGNYLASAGDDKLIMIWTLGGVYRGSTEQYKTVSTLRNHSGDILDLSWSHDDQFLASCSIDNSIVVWNALKWPEIIKILNGHCGLVKGVTWDPIGKYLASQSADKTLRIWRVSDWREEVCISEPFEQCGDTTHVLRVSWSPDGQYLVSAQAMNNCGSVAKIIDRQDWSYKKDFVGHRKAIPCSRFNCRIFKCAINKKKNGNEPDADSEAETNTNKETIFKPHCICALGSRDRSISIWSTGRSRPLAVIDDVFNNSVVDLSWSKSGYHLLACSVDGEIISFEFEESELGLLYSEDERVQCLQQLYGNSLFANKSLMANRLIEDMDILMMQNKINNSQKSAPETMNGTVNNENHSASIKKIHESSRALETSVETKSTIDSNSFKTTFNNQSEKESPNKSSPSSSNLSSPGRLAKGPTDKQIEIRSADGRRRIIPLFIPPTTAQTSEKNPTTSNASNSQQSMSSLIESRPITFSSSSESKSKIVVETLDESNPEQNLQAYQYLNNSHKISVNQKNTDLAETEELVSVSKKESEANKSLLSTKEHKDKNSIHSSTVTNGHNNHSQPIQSSEDSSNDEIVIKRKSMKRTKSNLADSQSNKRKPGRPPQLNTANDSNKMDSNTKIKTLHKPTIDSNVNHSQTAKQNQSVTSNSQIQLRSSTLISFPPLKSPKCTTNFKLFTSSKEGKIYSACVDYPLSSSGICKLSVFEENQLLWNIMLSNPIMGIVGSEEIVVCYCDDNTIHVFNLSEGKRLFLPILLEIQIARMIAANRIYLLLITCSAKLWLWDFSVPKVLIRGASLVPLLIDPKTSEQLSIQNASVSSTSKAIVTVSSGRTYIYDDDFQSWCLLNDLHDPLNSCTDLRPCAINSIKHLSSFTKFPRSVGRGGVNTTENFQNRVMKSVSDYNRQLNQERKEDRRVCMDLQTYTIQYPVGLGRENKGLRRWAKKRKRIAPLWFQQKQKYPVALLPNQYQDCPGRKSDSAANDNAEKTTQSDNGSLINFNGQQNLQLSTDQLCKTCKREVPSNENGIRCADCAAIFHPNCLEMSNELLETIRLYRWQCQDCKSCNQCGHPHDEERMMFCDKCDRGYHTYCVGLDHIPQGHWICSLCAVCSNCGTKKPSNSGNDQWQHELIKIHSPDGKTMIRYSIFCNACFQLRKM</sequence>
<dbReference type="InterPro" id="IPR011494">
    <property type="entry name" value="HIRA-like_C"/>
</dbReference>
<evidence type="ECO:0000256" key="9">
    <source>
        <dbReference type="ARBA" id="ARBA00023015"/>
    </source>
</evidence>
<keyword evidence="4" id="KW-0479">Metal-binding</keyword>
<keyword evidence="3" id="KW-0853">WD repeat</keyword>
<keyword evidence="5" id="KW-0677">Repeat</keyword>
<dbReference type="InterPro" id="IPR013083">
    <property type="entry name" value="Znf_RING/FYVE/PHD"/>
</dbReference>
<dbReference type="Pfam" id="PF07569">
    <property type="entry name" value="Hira"/>
    <property type="match status" value="1"/>
</dbReference>
<dbReference type="Gene3D" id="3.30.40.10">
    <property type="entry name" value="Zinc/RING finger domain, C3HC4 (zinc finger)"/>
    <property type="match status" value="1"/>
</dbReference>
<dbReference type="CDD" id="cd15529">
    <property type="entry name" value="PHD2_PHF10"/>
    <property type="match status" value="1"/>
</dbReference>
<feature type="compositionally biased region" description="Polar residues" evidence="12">
    <location>
        <begin position="507"/>
        <end position="518"/>
    </location>
</feature>
<evidence type="ECO:0000256" key="6">
    <source>
        <dbReference type="ARBA" id="ARBA00022771"/>
    </source>
</evidence>
<feature type="region of interest" description="Disordered" evidence="12">
    <location>
        <begin position="1038"/>
        <end position="1060"/>
    </location>
</feature>
<dbReference type="VEuPathDB" id="VectorBase:SSCA001552"/>
<keyword evidence="11" id="KW-0539">Nucleus</keyword>
<evidence type="ECO:0000256" key="2">
    <source>
        <dbReference type="ARBA" id="ARBA00007306"/>
    </source>
</evidence>
<evidence type="ECO:0000256" key="12">
    <source>
        <dbReference type="SAM" id="MobiDB-lite"/>
    </source>
</evidence>
<dbReference type="GO" id="GO:0006351">
    <property type="term" value="P:DNA-templated transcription"/>
    <property type="evidence" value="ECO:0007669"/>
    <property type="project" value="InterPro"/>
</dbReference>
<feature type="compositionally biased region" description="Basic and acidic residues" evidence="12">
    <location>
        <begin position="483"/>
        <end position="497"/>
    </location>
</feature>
<feature type="compositionally biased region" description="Low complexity" evidence="12">
    <location>
        <begin position="519"/>
        <end position="530"/>
    </location>
</feature>
<dbReference type="GO" id="GO:0000417">
    <property type="term" value="C:HIR complex"/>
    <property type="evidence" value="ECO:0007669"/>
    <property type="project" value="TreeGrafter"/>
</dbReference>
<dbReference type="GO" id="GO:0031491">
    <property type="term" value="F:nucleosome binding"/>
    <property type="evidence" value="ECO:0007669"/>
    <property type="project" value="TreeGrafter"/>
</dbReference>
<dbReference type="PROSITE" id="PS50016">
    <property type="entry name" value="ZF_PHD_2"/>
    <property type="match status" value="1"/>
</dbReference>
<dbReference type="Gene3D" id="2.130.10.10">
    <property type="entry name" value="YVTN repeat-like/Quinoprotein amine dehydrogenase"/>
    <property type="match status" value="2"/>
</dbReference>
<evidence type="ECO:0000256" key="5">
    <source>
        <dbReference type="ARBA" id="ARBA00022737"/>
    </source>
</evidence>
<comment type="caution">
    <text evidence="13">The sequence shown here is derived from an EMBL/GenBank/DDBJ whole genome shotgun (WGS) entry which is preliminary data.</text>
</comment>
<gene>
    <name evidence="13" type="ORF">QR98_0097330</name>
</gene>
<dbReference type="InterPro" id="IPR055410">
    <property type="entry name" value="Beta-prop_CAF1B_HIR1"/>
</dbReference>
<comment type="subcellular location">
    <subcellularLocation>
        <location evidence="1">Nucleus</location>
    </subcellularLocation>
</comment>
<dbReference type="CDD" id="cd00200">
    <property type="entry name" value="WD40"/>
    <property type="match status" value="1"/>
</dbReference>
<evidence type="ECO:0000256" key="7">
    <source>
        <dbReference type="ARBA" id="ARBA00022833"/>
    </source>
</evidence>
<dbReference type="GO" id="GO:0006355">
    <property type="term" value="P:regulation of DNA-templated transcription"/>
    <property type="evidence" value="ECO:0007669"/>
    <property type="project" value="InterPro"/>
</dbReference>
<evidence type="ECO:0000256" key="8">
    <source>
        <dbReference type="ARBA" id="ARBA00022853"/>
    </source>
</evidence>
<protein>
    <submittedName>
        <fullName evidence="13">HIRA-like protein</fullName>
    </submittedName>
</protein>
<evidence type="ECO:0000256" key="11">
    <source>
        <dbReference type="ARBA" id="ARBA00023242"/>
    </source>
</evidence>
<dbReference type="InterPro" id="IPR019787">
    <property type="entry name" value="Znf_PHD-finger"/>
</dbReference>
<dbReference type="PROSITE" id="PS50294">
    <property type="entry name" value="WD_REPEATS_REGION"/>
    <property type="match status" value="3"/>
</dbReference>
<name>A0A132AKR4_SARSC</name>